<reference evidence="2 3" key="1">
    <citation type="submission" date="2023-10" db="EMBL/GenBank/DDBJ databases">
        <title>Draft genome sequence of Xylaria bambusicola isolate GMP-LS, the root and basal stem rot pathogen of sugarcane in Indonesia.</title>
        <authorList>
            <person name="Selvaraj P."/>
            <person name="Muralishankar V."/>
            <person name="Muruganantham S."/>
            <person name="Sp S."/>
            <person name="Haryani S."/>
            <person name="Lau K.J.X."/>
            <person name="Naqvi N.I."/>
        </authorList>
    </citation>
    <scope>NUCLEOTIDE SEQUENCE [LARGE SCALE GENOMIC DNA]</scope>
    <source>
        <strain evidence="2">GMP-LS</strain>
    </source>
</reference>
<dbReference type="GO" id="GO:0010181">
    <property type="term" value="F:FMN binding"/>
    <property type="evidence" value="ECO:0007669"/>
    <property type="project" value="InterPro"/>
</dbReference>
<comment type="caution">
    <text evidence="2">The sequence shown here is derived from an EMBL/GenBank/DDBJ whole genome shotgun (WGS) entry which is preliminary data.</text>
</comment>
<dbReference type="GO" id="GO:0003959">
    <property type="term" value="F:NADPH dehydrogenase activity"/>
    <property type="evidence" value="ECO:0007669"/>
    <property type="project" value="InterPro"/>
</dbReference>
<keyword evidence="3" id="KW-1185">Reference proteome</keyword>
<sequence length="433" mass="47739">MHQDTDSGIMASVENKRAPGAPFYTPVQSPPAGTALDPATAPTLYQPLKIKDMTLQNRFVVSPMCQYSADDGHLTDWHFSHLSQFIIRGAALTIVEATPSLRTGESHLYEDSGLWKDSQIAPLKRIVDFAHSQGQKIGIQLGHAGRKASTLAPWLRSGGKPGIVASKEHGGWGDNVWAPSAIPVVEDDFAMPKEMSTDNIKELLQAFKDAARRAVEAGFDTIEIHGAHGYLITSFLSPITNHRTDNYGGSFENRTRLLFETIAAVREVIPASMPLLLRISATEWMEYTGQPSWTLEDSIKLAKLLPAAGIDLLDVSSGGNNEAQKIEVHPYYQIDLTAKIREELKKDGINLLLGAVGMISNAEMAYSIVQEGKHEANGFSTSEGHTSKADLVLMARQFLREPEFPLRVAHQLGVEVKWPIQYHRAGWRKNQKI</sequence>
<accession>A0AAN7YWQ5</accession>
<proteinExistence type="predicted"/>
<dbReference type="Gene3D" id="3.20.20.70">
    <property type="entry name" value="Aldolase class I"/>
    <property type="match status" value="1"/>
</dbReference>
<dbReference type="Proteomes" id="UP001305414">
    <property type="component" value="Unassembled WGS sequence"/>
</dbReference>
<evidence type="ECO:0000313" key="3">
    <source>
        <dbReference type="Proteomes" id="UP001305414"/>
    </source>
</evidence>
<dbReference type="CDD" id="cd02932">
    <property type="entry name" value="OYE_YqiM_FMN"/>
    <property type="match status" value="1"/>
</dbReference>
<dbReference type="AlphaFoldDB" id="A0AAN7YWQ5"/>
<dbReference type="InterPro" id="IPR001155">
    <property type="entry name" value="OxRdtase_FMN_N"/>
</dbReference>
<dbReference type="GO" id="GO:0050661">
    <property type="term" value="F:NADP binding"/>
    <property type="evidence" value="ECO:0007669"/>
    <property type="project" value="InterPro"/>
</dbReference>
<dbReference type="SUPFAM" id="SSF51395">
    <property type="entry name" value="FMN-linked oxidoreductases"/>
    <property type="match status" value="1"/>
</dbReference>
<dbReference type="Pfam" id="PF00724">
    <property type="entry name" value="Oxidored_FMN"/>
    <property type="match status" value="1"/>
</dbReference>
<dbReference type="InterPro" id="IPR013785">
    <property type="entry name" value="Aldolase_TIM"/>
</dbReference>
<dbReference type="PANTHER" id="PTHR43303">
    <property type="entry name" value="NADPH DEHYDROGENASE C23G7.10C-RELATED"/>
    <property type="match status" value="1"/>
</dbReference>
<gene>
    <name evidence="2" type="ORF">RRF57_003935</name>
</gene>
<evidence type="ECO:0000313" key="2">
    <source>
        <dbReference type="EMBL" id="KAK5628220.1"/>
    </source>
</evidence>
<protein>
    <recommendedName>
        <fullName evidence="1">NADH:flavin oxidoreductase/NADH oxidase N-terminal domain-containing protein</fullName>
    </recommendedName>
</protein>
<evidence type="ECO:0000259" key="1">
    <source>
        <dbReference type="Pfam" id="PF00724"/>
    </source>
</evidence>
<feature type="domain" description="NADH:flavin oxidoreductase/NADH oxidase N-terminal" evidence="1">
    <location>
        <begin position="44"/>
        <end position="412"/>
    </location>
</feature>
<dbReference type="EMBL" id="JAWHQM010000008">
    <property type="protein sequence ID" value="KAK5628220.1"/>
    <property type="molecule type" value="Genomic_DNA"/>
</dbReference>
<dbReference type="PANTHER" id="PTHR43303:SF2">
    <property type="entry name" value="INDOLEAMINE 2,3-DIOXYGENASE PYRROLE 2,3-DIOXYGENASE (AFU_ORTHOLOGUE AFUA_5G01450"/>
    <property type="match status" value="1"/>
</dbReference>
<organism evidence="2 3">
    <name type="scientific">Xylaria bambusicola</name>
    <dbReference type="NCBI Taxonomy" id="326684"/>
    <lineage>
        <taxon>Eukaryota</taxon>
        <taxon>Fungi</taxon>
        <taxon>Dikarya</taxon>
        <taxon>Ascomycota</taxon>
        <taxon>Pezizomycotina</taxon>
        <taxon>Sordariomycetes</taxon>
        <taxon>Xylariomycetidae</taxon>
        <taxon>Xylariales</taxon>
        <taxon>Xylariaceae</taxon>
        <taxon>Xylaria</taxon>
    </lineage>
</organism>
<name>A0AAN7YWQ5_9PEZI</name>
<dbReference type="InterPro" id="IPR044152">
    <property type="entry name" value="YqjM-like"/>
</dbReference>